<dbReference type="PANTHER" id="PTHR30543">
    <property type="entry name" value="CHROMATE REDUCTASE"/>
    <property type="match status" value="1"/>
</dbReference>
<dbReference type="EMBL" id="PVTQ01000002">
    <property type="protein sequence ID" value="PRY92114.1"/>
    <property type="molecule type" value="Genomic_DNA"/>
</dbReference>
<dbReference type="Gene3D" id="3.40.50.360">
    <property type="match status" value="1"/>
</dbReference>
<reference evidence="2 3" key="1">
    <citation type="submission" date="2018-03" db="EMBL/GenBank/DDBJ databases">
        <title>Genomic Encyclopedia of Archaeal and Bacterial Type Strains, Phase II (KMG-II): from individual species to whole genera.</title>
        <authorList>
            <person name="Goeker M."/>
        </authorList>
    </citation>
    <scope>NUCLEOTIDE SEQUENCE [LARGE SCALE GENOMIC DNA]</scope>
    <source>
        <strain evidence="2 3">DSM 100212</strain>
    </source>
</reference>
<dbReference type="GO" id="GO:0010181">
    <property type="term" value="F:FMN binding"/>
    <property type="evidence" value="ECO:0007669"/>
    <property type="project" value="TreeGrafter"/>
</dbReference>
<dbReference type="InterPro" id="IPR050712">
    <property type="entry name" value="NAD(P)H-dep_reductase"/>
</dbReference>
<evidence type="ECO:0000313" key="3">
    <source>
        <dbReference type="Proteomes" id="UP000238392"/>
    </source>
</evidence>
<accession>A0A2T0WZV1</accession>
<dbReference type="InterPro" id="IPR005025">
    <property type="entry name" value="FMN_Rdtase-like_dom"/>
</dbReference>
<evidence type="ECO:0000259" key="1">
    <source>
        <dbReference type="Pfam" id="PF03358"/>
    </source>
</evidence>
<evidence type="ECO:0000313" key="2">
    <source>
        <dbReference type="EMBL" id="PRY92114.1"/>
    </source>
</evidence>
<dbReference type="InterPro" id="IPR029039">
    <property type="entry name" value="Flavoprotein-like_sf"/>
</dbReference>
<dbReference type="Pfam" id="PF03358">
    <property type="entry name" value="FMN_red"/>
    <property type="match status" value="1"/>
</dbReference>
<organism evidence="2 3">
    <name type="scientific">Donghicola tyrosinivorans</name>
    <dbReference type="NCBI Taxonomy" id="1652492"/>
    <lineage>
        <taxon>Bacteria</taxon>
        <taxon>Pseudomonadati</taxon>
        <taxon>Pseudomonadota</taxon>
        <taxon>Alphaproteobacteria</taxon>
        <taxon>Rhodobacterales</taxon>
        <taxon>Roseobacteraceae</taxon>
        <taxon>Donghicola</taxon>
    </lineage>
</organism>
<feature type="domain" description="NADPH-dependent FMN reductase-like" evidence="1">
    <location>
        <begin position="1"/>
        <end position="146"/>
    </location>
</feature>
<dbReference type="PANTHER" id="PTHR30543:SF21">
    <property type="entry name" value="NAD(P)H-DEPENDENT FMN REDUCTASE LOT6"/>
    <property type="match status" value="1"/>
</dbReference>
<sequence>MKILGISGSLRKEAYNRKLLAEAVRLVEPTSYTEADLNLPLYDGDLEQAEGLPAPVKTLIAQIEDADAVIISSPEYNKGITGVLKNALDWISRNKTLPLQDKPVLVLSANMGRTGGEAGQLMTRTCLVPHQARIIPGPLVTVAVAHEAFAEDGTLKNDQTVKMLQGLLDRLKKEVALG</sequence>
<dbReference type="SUPFAM" id="SSF52218">
    <property type="entry name" value="Flavoproteins"/>
    <property type="match status" value="1"/>
</dbReference>
<dbReference type="Proteomes" id="UP000238392">
    <property type="component" value="Unassembled WGS sequence"/>
</dbReference>
<dbReference type="GO" id="GO:0016491">
    <property type="term" value="F:oxidoreductase activity"/>
    <property type="evidence" value="ECO:0007669"/>
    <property type="project" value="InterPro"/>
</dbReference>
<name>A0A2T0WZV1_9RHOB</name>
<protein>
    <submittedName>
        <fullName evidence="2">Chromate reductase</fullName>
    </submittedName>
</protein>
<dbReference type="OrthoDB" id="9812295at2"/>
<proteinExistence type="predicted"/>
<comment type="caution">
    <text evidence="2">The sequence shown here is derived from an EMBL/GenBank/DDBJ whole genome shotgun (WGS) entry which is preliminary data.</text>
</comment>
<dbReference type="RefSeq" id="WP_106262650.1">
    <property type="nucleotide sequence ID" value="NZ_PVTQ01000002.1"/>
</dbReference>
<dbReference type="AlphaFoldDB" id="A0A2T0WZV1"/>
<dbReference type="GO" id="GO:0005829">
    <property type="term" value="C:cytosol"/>
    <property type="evidence" value="ECO:0007669"/>
    <property type="project" value="TreeGrafter"/>
</dbReference>
<gene>
    <name evidence="2" type="ORF">CLV74_10225</name>
</gene>
<keyword evidence="3" id="KW-1185">Reference proteome</keyword>